<dbReference type="AlphaFoldDB" id="A0A9P4MML6"/>
<dbReference type="GO" id="GO:0047499">
    <property type="term" value="F:calcium-independent phospholipase A2 activity"/>
    <property type="evidence" value="ECO:0007669"/>
    <property type="project" value="TreeGrafter"/>
</dbReference>
<evidence type="ECO:0000313" key="7">
    <source>
        <dbReference type="Proteomes" id="UP000799439"/>
    </source>
</evidence>
<dbReference type="GO" id="GO:0046486">
    <property type="term" value="P:glycerolipid metabolic process"/>
    <property type="evidence" value="ECO:0007669"/>
    <property type="project" value="UniProtKB-ARBA"/>
</dbReference>
<feature type="short sequence motif" description="GXSXG" evidence="4">
    <location>
        <begin position="49"/>
        <end position="53"/>
    </location>
</feature>
<dbReference type="PANTHER" id="PTHR24185:SF1">
    <property type="entry name" value="CALCIUM-INDEPENDENT PHOSPHOLIPASE A2-GAMMA"/>
    <property type="match status" value="1"/>
</dbReference>
<keyword evidence="3 4" id="KW-0443">Lipid metabolism</keyword>
<dbReference type="Pfam" id="PF01734">
    <property type="entry name" value="Patatin"/>
    <property type="match status" value="1"/>
</dbReference>
<dbReference type="GO" id="GO:0019369">
    <property type="term" value="P:arachidonate metabolic process"/>
    <property type="evidence" value="ECO:0007669"/>
    <property type="project" value="TreeGrafter"/>
</dbReference>
<name>A0A9P4MML6_9PEZI</name>
<dbReference type="PANTHER" id="PTHR24185">
    <property type="entry name" value="CALCIUM-INDEPENDENT PHOSPHOLIPASE A2-GAMMA"/>
    <property type="match status" value="1"/>
</dbReference>
<dbReference type="EMBL" id="ML996085">
    <property type="protein sequence ID" value="KAF2152861.1"/>
    <property type="molecule type" value="Genomic_DNA"/>
</dbReference>
<organism evidence="6 7">
    <name type="scientific">Myriangium duriaei CBS 260.36</name>
    <dbReference type="NCBI Taxonomy" id="1168546"/>
    <lineage>
        <taxon>Eukaryota</taxon>
        <taxon>Fungi</taxon>
        <taxon>Dikarya</taxon>
        <taxon>Ascomycota</taxon>
        <taxon>Pezizomycotina</taxon>
        <taxon>Dothideomycetes</taxon>
        <taxon>Dothideomycetidae</taxon>
        <taxon>Myriangiales</taxon>
        <taxon>Myriangiaceae</taxon>
        <taxon>Myriangium</taxon>
    </lineage>
</organism>
<evidence type="ECO:0000256" key="4">
    <source>
        <dbReference type="PROSITE-ProRule" id="PRU01161"/>
    </source>
</evidence>
<evidence type="ECO:0000313" key="6">
    <source>
        <dbReference type="EMBL" id="KAF2152861.1"/>
    </source>
</evidence>
<accession>A0A9P4MML6</accession>
<gene>
    <name evidence="6" type="ORF">K461DRAFT_240059</name>
</gene>
<feature type="active site" description="Nucleophile" evidence="4">
    <location>
        <position position="51"/>
    </location>
</feature>
<feature type="short sequence motif" description="DGA/G" evidence="4">
    <location>
        <begin position="200"/>
        <end position="202"/>
    </location>
</feature>
<dbReference type="OrthoDB" id="1658288at2759"/>
<sequence length="568" mass="64009">MPERGLRLLTLDGGGVRGLSSLIILQSLMVSINRTNPPKPCDWFDMIGGTSTGGLIAIMLGRLKMNVDECIEAYLNVMDKVFKRKHVVVNGSLKIQGRYDTQALESAIKDLVKRRLGCSEALLDNREEHAKRSVHSCRVFVCAARKETSQLAVFTSYESDPGGYDLLRRTKVWEAARATSAAPTYFDPIAIGLYGELFVDGGLGNNNPVNCMWTEAQRAFALSSTIPSDLQMTQMRDRVTCLLSIGTGRARVTGVHDSCLKFVETLTAMLTDSHRIAMGFQQDRGRELNSTSTAKYFRFDVDSGLDDVGLEEKQRRALIAGATRDYLSGSASPQVEAFERTMQSIEAHYIGVVTELNDSSVQLQSHVLQQHQRTIAPAPGQARLTFESLTDESKYLKRNQTVYWRMLTEQSLQVYEQIIDSVAGRGNVSLSQIRPQIPQGRLRNEYLPLYWTFLGGTPHKSLERGLGLGLLYMLHVRHVLHYDAEIPNPEGRLQILRRMDRWVECACGCKRHWNFCQDIGLTRTYDTTTWKECSALKFNQNRGKLKDYLFNRRGGGYDTENRRAWLAG</sequence>
<dbReference type="GO" id="GO:0016020">
    <property type="term" value="C:membrane"/>
    <property type="evidence" value="ECO:0007669"/>
    <property type="project" value="TreeGrafter"/>
</dbReference>
<dbReference type="Gene3D" id="3.40.1090.10">
    <property type="entry name" value="Cytosolic phospholipase A2 catalytic domain"/>
    <property type="match status" value="1"/>
</dbReference>
<feature type="active site" description="Proton acceptor" evidence="4">
    <location>
        <position position="200"/>
    </location>
</feature>
<dbReference type="PROSITE" id="PS51635">
    <property type="entry name" value="PNPLA"/>
    <property type="match status" value="1"/>
</dbReference>
<keyword evidence="7" id="KW-1185">Reference proteome</keyword>
<dbReference type="InterPro" id="IPR016035">
    <property type="entry name" value="Acyl_Trfase/lysoPLipase"/>
</dbReference>
<feature type="short sequence motif" description="GXGXXG" evidence="4">
    <location>
        <begin position="13"/>
        <end position="18"/>
    </location>
</feature>
<comment type="caution">
    <text evidence="6">The sequence shown here is derived from an EMBL/GenBank/DDBJ whole genome shotgun (WGS) entry which is preliminary data.</text>
</comment>
<keyword evidence="2 4" id="KW-0442">Lipid degradation</keyword>
<keyword evidence="1 4" id="KW-0378">Hydrolase</keyword>
<dbReference type="InterPro" id="IPR002641">
    <property type="entry name" value="PNPLA_dom"/>
</dbReference>
<evidence type="ECO:0000256" key="3">
    <source>
        <dbReference type="ARBA" id="ARBA00023098"/>
    </source>
</evidence>
<proteinExistence type="predicted"/>
<evidence type="ECO:0000256" key="1">
    <source>
        <dbReference type="ARBA" id="ARBA00022801"/>
    </source>
</evidence>
<dbReference type="SUPFAM" id="SSF52151">
    <property type="entry name" value="FabD/lysophospholipase-like"/>
    <property type="match status" value="1"/>
</dbReference>
<protein>
    <submittedName>
        <fullName evidence="6">FabD/lysophospholipase-like protein</fullName>
    </submittedName>
</protein>
<evidence type="ECO:0000259" key="5">
    <source>
        <dbReference type="PROSITE" id="PS51635"/>
    </source>
</evidence>
<dbReference type="CDD" id="cd07216">
    <property type="entry name" value="Pat17_PNPLA8_PNPLA9_like3"/>
    <property type="match status" value="1"/>
</dbReference>
<feature type="domain" description="PNPLA" evidence="5">
    <location>
        <begin position="9"/>
        <end position="213"/>
    </location>
</feature>
<evidence type="ECO:0000256" key="2">
    <source>
        <dbReference type="ARBA" id="ARBA00022963"/>
    </source>
</evidence>
<dbReference type="Proteomes" id="UP000799439">
    <property type="component" value="Unassembled WGS sequence"/>
</dbReference>
<reference evidence="6" key="1">
    <citation type="journal article" date="2020" name="Stud. Mycol.">
        <title>101 Dothideomycetes genomes: a test case for predicting lifestyles and emergence of pathogens.</title>
        <authorList>
            <person name="Haridas S."/>
            <person name="Albert R."/>
            <person name="Binder M."/>
            <person name="Bloem J."/>
            <person name="Labutti K."/>
            <person name="Salamov A."/>
            <person name="Andreopoulos B."/>
            <person name="Baker S."/>
            <person name="Barry K."/>
            <person name="Bills G."/>
            <person name="Bluhm B."/>
            <person name="Cannon C."/>
            <person name="Castanera R."/>
            <person name="Culley D."/>
            <person name="Daum C."/>
            <person name="Ezra D."/>
            <person name="Gonzalez J."/>
            <person name="Henrissat B."/>
            <person name="Kuo A."/>
            <person name="Liang C."/>
            <person name="Lipzen A."/>
            <person name="Lutzoni F."/>
            <person name="Magnuson J."/>
            <person name="Mondo S."/>
            <person name="Nolan M."/>
            <person name="Ohm R."/>
            <person name="Pangilinan J."/>
            <person name="Park H.-J."/>
            <person name="Ramirez L."/>
            <person name="Alfaro M."/>
            <person name="Sun H."/>
            <person name="Tritt A."/>
            <person name="Yoshinaga Y."/>
            <person name="Zwiers L.-H."/>
            <person name="Turgeon B."/>
            <person name="Goodwin S."/>
            <person name="Spatafora J."/>
            <person name="Crous P."/>
            <person name="Grigoriev I."/>
        </authorList>
    </citation>
    <scope>NUCLEOTIDE SEQUENCE</scope>
    <source>
        <strain evidence="6">CBS 260.36</strain>
    </source>
</reference>
<dbReference type="GO" id="GO:0016042">
    <property type="term" value="P:lipid catabolic process"/>
    <property type="evidence" value="ECO:0007669"/>
    <property type="project" value="UniProtKB-UniRule"/>
</dbReference>